<reference evidence="1 2" key="1">
    <citation type="journal article" date="2018" name="Nat. Ecol. Evol.">
        <title>Pezizomycetes genomes reveal the molecular basis of ectomycorrhizal truffle lifestyle.</title>
        <authorList>
            <person name="Murat C."/>
            <person name="Payen T."/>
            <person name="Noel B."/>
            <person name="Kuo A."/>
            <person name="Morin E."/>
            <person name="Chen J."/>
            <person name="Kohler A."/>
            <person name="Krizsan K."/>
            <person name="Balestrini R."/>
            <person name="Da Silva C."/>
            <person name="Montanini B."/>
            <person name="Hainaut M."/>
            <person name="Levati E."/>
            <person name="Barry K.W."/>
            <person name="Belfiori B."/>
            <person name="Cichocki N."/>
            <person name="Clum A."/>
            <person name="Dockter R.B."/>
            <person name="Fauchery L."/>
            <person name="Guy J."/>
            <person name="Iotti M."/>
            <person name="Le Tacon F."/>
            <person name="Lindquist E.A."/>
            <person name="Lipzen A."/>
            <person name="Malagnac F."/>
            <person name="Mello A."/>
            <person name="Molinier V."/>
            <person name="Miyauchi S."/>
            <person name="Poulain J."/>
            <person name="Riccioni C."/>
            <person name="Rubini A."/>
            <person name="Sitrit Y."/>
            <person name="Splivallo R."/>
            <person name="Traeger S."/>
            <person name="Wang M."/>
            <person name="Zifcakova L."/>
            <person name="Wipf D."/>
            <person name="Zambonelli A."/>
            <person name="Paolocci F."/>
            <person name="Nowrousian M."/>
            <person name="Ottonello S."/>
            <person name="Baldrian P."/>
            <person name="Spatafora J.W."/>
            <person name="Henrissat B."/>
            <person name="Nagy L.G."/>
            <person name="Aury J.M."/>
            <person name="Wincker P."/>
            <person name="Grigoriev I.V."/>
            <person name="Bonfante P."/>
            <person name="Martin F.M."/>
        </authorList>
    </citation>
    <scope>NUCLEOTIDE SEQUENCE [LARGE SCALE GENOMIC DNA]</scope>
    <source>
        <strain evidence="1 2">120613-1</strain>
    </source>
</reference>
<name>A0A3N4J5E1_9PEZI</name>
<gene>
    <name evidence="1" type="ORF">L873DRAFT_53118</name>
</gene>
<dbReference type="EMBL" id="ML120450">
    <property type="protein sequence ID" value="RPA93533.1"/>
    <property type="molecule type" value="Genomic_DNA"/>
</dbReference>
<sequence>MLTIVQTNSLDPKCTGGTAWPTFTKPPCPTTTTKEPASPTQTCTQRICADYVNECGQWYGGCFLDPVCTGGTKWPSFTKPTCPPTTTAALKPRTTTSCDSTICADFVNECGLKYGGCFLDPKCTGGTAWPTFSKPPCPTTSRTTSTRKPVKTCSQSICADYVNECGRKYGGRFLGPKCTSGTAWPKFPKPPCPTTITTTECSTICAEYINECGQQFGQCL</sequence>
<proteinExistence type="predicted"/>
<dbReference type="STRING" id="1336337.A0A3N4J5E1"/>
<organism evidence="1 2">
    <name type="scientific">Choiromyces venosus 120613-1</name>
    <dbReference type="NCBI Taxonomy" id="1336337"/>
    <lineage>
        <taxon>Eukaryota</taxon>
        <taxon>Fungi</taxon>
        <taxon>Dikarya</taxon>
        <taxon>Ascomycota</taxon>
        <taxon>Pezizomycotina</taxon>
        <taxon>Pezizomycetes</taxon>
        <taxon>Pezizales</taxon>
        <taxon>Tuberaceae</taxon>
        <taxon>Choiromyces</taxon>
    </lineage>
</organism>
<evidence type="ECO:0000313" key="1">
    <source>
        <dbReference type="EMBL" id="RPA93533.1"/>
    </source>
</evidence>
<dbReference type="AlphaFoldDB" id="A0A3N4J5E1"/>
<accession>A0A3N4J5E1</accession>
<dbReference type="OrthoDB" id="3924764at2759"/>
<keyword evidence="2" id="KW-1185">Reference proteome</keyword>
<dbReference type="Proteomes" id="UP000276215">
    <property type="component" value="Unassembled WGS sequence"/>
</dbReference>
<evidence type="ECO:0000313" key="2">
    <source>
        <dbReference type="Proteomes" id="UP000276215"/>
    </source>
</evidence>
<protein>
    <submittedName>
        <fullName evidence="1">Uncharacterized protein</fullName>
    </submittedName>
</protein>